<evidence type="ECO:0000259" key="1">
    <source>
        <dbReference type="SMART" id="SM00914"/>
    </source>
</evidence>
<feature type="domain" description="IDEAL" evidence="1">
    <location>
        <begin position="63"/>
        <end position="99"/>
    </location>
</feature>
<evidence type="ECO:0000313" key="2">
    <source>
        <dbReference type="EMBL" id="PTM56472.1"/>
    </source>
</evidence>
<dbReference type="OrthoDB" id="2427704at2"/>
<dbReference type="RefSeq" id="WP_107727811.1">
    <property type="nucleotide sequence ID" value="NZ_PZZP01000002.1"/>
</dbReference>
<keyword evidence="3" id="KW-1185">Reference proteome</keyword>
<name>A0A2T4Z3L3_9BACL</name>
<dbReference type="Pfam" id="PF08858">
    <property type="entry name" value="IDEAL"/>
    <property type="match status" value="1"/>
</dbReference>
<dbReference type="InterPro" id="IPR014957">
    <property type="entry name" value="IDEAL_dom"/>
</dbReference>
<dbReference type="Proteomes" id="UP000241639">
    <property type="component" value="Unassembled WGS sequence"/>
</dbReference>
<organism evidence="2 3">
    <name type="scientific">Desmospora activa DSM 45169</name>
    <dbReference type="NCBI Taxonomy" id="1121389"/>
    <lineage>
        <taxon>Bacteria</taxon>
        <taxon>Bacillati</taxon>
        <taxon>Bacillota</taxon>
        <taxon>Bacilli</taxon>
        <taxon>Bacillales</taxon>
        <taxon>Thermoactinomycetaceae</taxon>
        <taxon>Desmospora</taxon>
    </lineage>
</organism>
<accession>A0A2T4Z3L3</accession>
<sequence>METLLSKFHDGDWVKGKTINDELFQGYIESINHYQNTAKVRIIQSDNPHIIGKLSISTLDQLKHYEESALNEEGHLRNFIDLALTTHDKEWFIELTDALKEQQQRLPSS</sequence>
<dbReference type="AlphaFoldDB" id="A0A2T4Z3L3"/>
<proteinExistence type="predicted"/>
<dbReference type="SMART" id="SM00914">
    <property type="entry name" value="IDEAL"/>
    <property type="match status" value="1"/>
</dbReference>
<evidence type="ECO:0000313" key="3">
    <source>
        <dbReference type="Proteomes" id="UP000241639"/>
    </source>
</evidence>
<gene>
    <name evidence="2" type="ORF">C8J48_2794</name>
</gene>
<protein>
    <submittedName>
        <fullName evidence="2">IDEAL domain-containing protein</fullName>
    </submittedName>
</protein>
<comment type="caution">
    <text evidence="2">The sequence shown here is derived from an EMBL/GenBank/DDBJ whole genome shotgun (WGS) entry which is preliminary data.</text>
</comment>
<dbReference type="EMBL" id="PZZP01000002">
    <property type="protein sequence ID" value="PTM56472.1"/>
    <property type="molecule type" value="Genomic_DNA"/>
</dbReference>
<reference evidence="2 3" key="1">
    <citation type="submission" date="2018-04" db="EMBL/GenBank/DDBJ databases">
        <title>Genomic Encyclopedia of Archaeal and Bacterial Type Strains, Phase II (KMG-II): from individual species to whole genera.</title>
        <authorList>
            <person name="Goeker M."/>
        </authorList>
    </citation>
    <scope>NUCLEOTIDE SEQUENCE [LARGE SCALE GENOMIC DNA]</scope>
    <source>
        <strain evidence="2 3">DSM 45169</strain>
    </source>
</reference>